<dbReference type="Gene3D" id="1.25.40.180">
    <property type="match status" value="1"/>
</dbReference>
<evidence type="ECO:0000313" key="2">
    <source>
        <dbReference type="Proteomes" id="UP000887578"/>
    </source>
</evidence>
<evidence type="ECO:0000313" key="3">
    <source>
        <dbReference type="WBParaSite" id="PDA_v2.g1847.t1"/>
    </source>
</evidence>
<dbReference type="WBParaSite" id="PDA_v2.g1847.t1">
    <property type="protein sequence ID" value="PDA_v2.g1847.t1"/>
    <property type="gene ID" value="PDA_v2.g1847"/>
</dbReference>
<organism evidence="2 3">
    <name type="scientific">Panagrolaimus davidi</name>
    <dbReference type="NCBI Taxonomy" id="227884"/>
    <lineage>
        <taxon>Eukaryota</taxon>
        <taxon>Metazoa</taxon>
        <taxon>Ecdysozoa</taxon>
        <taxon>Nematoda</taxon>
        <taxon>Chromadorea</taxon>
        <taxon>Rhabditida</taxon>
        <taxon>Tylenchina</taxon>
        <taxon>Panagrolaimomorpha</taxon>
        <taxon>Panagrolaimoidea</taxon>
        <taxon>Panagrolaimidae</taxon>
        <taxon>Panagrolaimus</taxon>
    </lineage>
</organism>
<dbReference type="Proteomes" id="UP000887578">
    <property type="component" value="Unplaced"/>
</dbReference>
<dbReference type="PANTHER" id="PTHR23253:SF78">
    <property type="entry name" value="EUKARYOTIC TRANSLATION INITIATION FACTOR 4G1, ISOFORM B-RELATED"/>
    <property type="match status" value="1"/>
</dbReference>
<proteinExistence type="predicted"/>
<reference evidence="3" key="1">
    <citation type="submission" date="2022-11" db="UniProtKB">
        <authorList>
            <consortium name="WormBaseParasite"/>
        </authorList>
    </citation>
    <scope>IDENTIFICATION</scope>
</reference>
<dbReference type="AlphaFoldDB" id="A0A914PKL0"/>
<protein>
    <submittedName>
        <fullName evidence="3">MIF4G domain-containing protein</fullName>
    </submittedName>
</protein>
<evidence type="ECO:0000259" key="1">
    <source>
        <dbReference type="SMART" id="SM00543"/>
    </source>
</evidence>
<feature type="domain" description="MIF4G" evidence="1">
    <location>
        <begin position="38"/>
        <end position="241"/>
    </location>
</feature>
<dbReference type="InterPro" id="IPR016024">
    <property type="entry name" value="ARM-type_fold"/>
</dbReference>
<dbReference type="GO" id="GO:0016281">
    <property type="term" value="C:eukaryotic translation initiation factor 4F complex"/>
    <property type="evidence" value="ECO:0007669"/>
    <property type="project" value="TreeGrafter"/>
</dbReference>
<dbReference type="PANTHER" id="PTHR23253">
    <property type="entry name" value="EUKARYOTIC TRANSLATION INITIATION FACTOR 4 GAMMA"/>
    <property type="match status" value="1"/>
</dbReference>
<dbReference type="GO" id="GO:0003729">
    <property type="term" value="F:mRNA binding"/>
    <property type="evidence" value="ECO:0007669"/>
    <property type="project" value="TreeGrafter"/>
</dbReference>
<dbReference type="InterPro" id="IPR003890">
    <property type="entry name" value="MIF4G-like_typ-3"/>
</dbReference>
<accession>A0A914PKL0</accession>
<name>A0A914PKL0_9BILA</name>
<dbReference type="SMART" id="SM00543">
    <property type="entry name" value="MIF4G"/>
    <property type="match status" value="1"/>
</dbReference>
<dbReference type="GO" id="GO:0003743">
    <property type="term" value="F:translation initiation factor activity"/>
    <property type="evidence" value="ECO:0007669"/>
    <property type="project" value="TreeGrafter"/>
</dbReference>
<keyword evidence="2" id="KW-1185">Reference proteome</keyword>
<dbReference type="Pfam" id="PF02854">
    <property type="entry name" value="MIF4G"/>
    <property type="match status" value="1"/>
</dbReference>
<dbReference type="SUPFAM" id="SSF48371">
    <property type="entry name" value="ARM repeat"/>
    <property type="match status" value="1"/>
</dbReference>
<sequence length="255" mass="30147">MSEAVENRATLIKEYEKKIDEFVCKPENLADFKNKVYSRELILLLREINKAKIIDKCNWEDKFAIDAIGELIVNKAIHESMFIEIYTDLCLVLHKAEENSEKENSELYFYRTINRNAQKSFEAIAYNDDKKNGDRKLLMIGILKFISHLYRVKLLNYKIIENCIVLLIRNAEDYDYEKDLMVEYSITFMETVGPLLIQRKEDKLNLRHLGGYVTYLERMKGIVSNRIKFMIIDLVEARDKKWSDKPKKNRKSLGL</sequence>